<protein>
    <submittedName>
        <fullName evidence="1">Uncharacterized protein</fullName>
    </submittedName>
</protein>
<dbReference type="EMBL" id="JAJNCO010000020">
    <property type="protein sequence ID" value="MCD2114347.1"/>
    <property type="molecule type" value="Genomic_DNA"/>
</dbReference>
<dbReference type="RefSeq" id="WP_169833944.1">
    <property type="nucleotide sequence ID" value="NZ_JAJNCO010000020.1"/>
</dbReference>
<proteinExistence type="predicted"/>
<evidence type="ECO:0000313" key="2">
    <source>
        <dbReference type="Proteomes" id="UP001198630"/>
    </source>
</evidence>
<evidence type="ECO:0000313" key="1">
    <source>
        <dbReference type="EMBL" id="MCD2114347.1"/>
    </source>
</evidence>
<name>A0AAW4XPJ0_RHORH</name>
<dbReference type="Proteomes" id="UP001198630">
    <property type="component" value="Unassembled WGS sequence"/>
</dbReference>
<accession>A0AAW4XPJ0</accession>
<dbReference type="AlphaFoldDB" id="A0AAW4XPJ0"/>
<reference evidence="1" key="1">
    <citation type="submission" date="2021-11" db="EMBL/GenBank/DDBJ databases">
        <title>Development of a sustainable strategy for remediation of hydrocarbon-contaminated territories based on the waste exchange concept.</title>
        <authorList>
            <person name="Elkin A."/>
        </authorList>
    </citation>
    <scope>NUCLEOTIDE SEQUENCE</scope>
    <source>
        <strain evidence="1">IEGM 757</strain>
    </source>
</reference>
<sequence length="55" mass="5987">MKVGDLVKVHPRGKSVFTVIEVDEGSGTAFIEAVEDSPGRYPWTARLSELVPADE</sequence>
<gene>
    <name evidence="1" type="ORF">LQ384_24880</name>
</gene>
<organism evidence="1 2">
    <name type="scientific">Rhodococcus rhodochrous</name>
    <dbReference type="NCBI Taxonomy" id="1829"/>
    <lineage>
        <taxon>Bacteria</taxon>
        <taxon>Bacillati</taxon>
        <taxon>Actinomycetota</taxon>
        <taxon>Actinomycetes</taxon>
        <taxon>Mycobacteriales</taxon>
        <taxon>Nocardiaceae</taxon>
        <taxon>Rhodococcus</taxon>
    </lineage>
</organism>
<comment type="caution">
    <text evidence="1">The sequence shown here is derived from an EMBL/GenBank/DDBJ whole genome shotgun (WGS) entry which is preliminary data.</text>
</comment>